<evidence type="ECO:0000256" key="4">
    <source>
        <dbReference type="ARBA" id="ARBA00022827"/>
    </source>
</evidence>
<dbReference type="FunFam" id="1.10.45.10:FF:000001">
    <property type="entry name" value="D-lactate dehydrogenase mitochondrial"/>
    <property type="match status" value="1"/>
</dbReference>
<evidence type="ECO:0000256" key="1">
    <source>
        <dbReference type="ARBA" id="ARBA00001974"/>
    </source>
</evidence>
<dbReference type="Proteomes" id="UP000183898">
    <property type="component" value="Unassembled WGS sequence"/>
</dbReference>
<dbReference type="InterPro" id="IPR004113">
    <property type="entry name" value="FAD-bd_oxidored_4_C"/>
</dbReference>
<comment type="similarity">
    <text evidence="2">Belongs to the FAD-binding oxidoreductase/transferase type 4 family.</text>
</comment>
<accession>A0A1H8M6B2</accession>
<dbReference type="SUPFAM" id="SSF56176">
    <property type="entry name" value="FAD-binding/transporter-associated domain-like"/>
    <property type="match status" value="1"/>
</dbReference>
<dbReference type="PANTHER" id="PTHR42934:SF2">
    <property type="entry name" value="GLYCOLATE OXIDASE SUBUNIT GLCD"/>
    <property type="match status" value="1"/>
</dbReference>
<name>A0A1H8M6B2_9PROT</name>
<keyword evidence="4" id="KW-0274">FAD</keyword>
<dbReference type="EMBL" id="FOCT01000012">
    <property type="protein sequence ID" value="SEO12686.1"/>
    <property type="molecule type" value="Genomic_DNA"/>
</dbReference>
<keyword evidence="3" id="KW-0285">Flavoprotein</keyword>
<dbReference type="Pfam" id="PF01565">
    <property type="entry name" value="FAD_binding_4"/>
    <property type="match status" value="1"/>
</dbReference>
<evidence type="ECO:0000313" key="8">
    <source>
        <dbReference type="Proteomes" id="UP000183898"/>
    </source>
</evidence>
<gene>
    <name evidence="7" type="ORF">SAMN05216404_11211</name>
</gene>
<organism evidence="7 8">
    <name type="scientific">Nitrosospira multiformis</name>
    <dbReference type="NCBI Taxonomy" id="1231"/>
    <lineage>
        <taxon>Bacteria</taxon>
        <taxon>Pseudomonadati</taxon>
        <taxon>Pseudomonadota</taxon>
        <taxon>Betaproteobacteria</taxon>
        <taxon>Nitrosomonadales</taxon>
        <taxon>Nitrosomonadaceae</taxon>
        <taxon>Nitrosospira</taxon>
    </lineage>
</organism>
<evidence type="ECO:0000256" key="2">
    <source>
        <dbReference type="ARBA" id="ARBA00008000"/>
    </source>
</evidence>
<dbReference type="GO" id="GO:0071949">
    <property type="term" value="F:FAD binding"/>
    <property type="evidence" value="ECO:0007669"/>
    <property type="project" value="InterPro"/>
</dbReference>
<dbReference type="Gene3D" id="3.30.70.2740">
    <property type="match status" value="1"/>
</dbReference>
<comment type="cofactor">
    <cofactor evidence="1">
        <name>FAD</name>
        <dbReference type="ChEBI" id="CHEBI:57692"/>
    </cofactor>
</comment>
<dbReference type="InterPro" id="IPR036318">
    <property type="entry name" value="FAD-bd_PCMH-like_sf"/>
</dbReference>
<dbReference type="InterPro" id="IPR006094">
    <property type="entry name" value="Oxid_FAD_bind_N"/>
</dbReference>
<dbReference type="Gene3D" id="3.30.465.10">
    <property type="match status" value="1"/>
</dbReference>
<evidence type="ECO:0000256" key="3">
    <source>
        <dbReference type="ARBA" id="ARBA00022630"/>
    </source>
</evidence>
<dbReference type="FunFam" id="3.30.70.2740:FF:000001">
    <property type="entry name" value="D-lactate dehydrogenase mitochondrial"/>
    <property type="match status" value="1"/>
</dbReference>
<dbReference type="InterPro" id="IPR016169">
    <property type="entry name" value="FAD-bd_PCMH_sub2"/>
</dbReference>
<evidence type="ECO:0000259" key="6">
    <source>
        <dbReference type="PROSITE" id="PS51387"/>
    </source>
</evidence>
<dbReference type="InterPro" id="IPR016166">
    <property type="entry name" value="FAD-bd_PCMH"/>
</dbReference>
<dbReference type="InterPro" id="IPR016171">
    <property type="entry name" value="Vanillyl_alc_oxidase_C-sub2"/>
</dbReference>
<evidence type="ECO:0000256" key="5">
    <source>
        <dbReference type="ARBA" id="ARBA00023002"/>
    </source>
</evidence>
<dbReference type="GO" id="GO:0016491">
    <property type="term" value="F:oxidoreductase activity"/>
    <property type="evidence" value="ECO:0007669"/>
    <property type="project" value="UniProtKB-KW"/>
</dbReference>
<dbReference type="AlphaFoldDB" id="A0A1H8M6B2"/>
<reference evidence="7 8" key="1">
    <citation type="submission" date="2016-10" db="EMBL/GenBank/DDBJ databases">
        <authorList>
            <person name="de Groot N.N."/>
        </authorList>
    </citation>
    <scope>NUCLEOTIDE SEQUENCE [LARGE SCALE GENOMIC DNA]</scope>
    <source>
        <strain evidence="7 8">Nl18</strain>
    </source>
</reference>
<dbReference type="InterPro" id="IPR051914">
    <property type="entry name" value="FAD-linked_OxidoTrans_Type4"/>
</dbReference>
<keyword evidence="5" id="KW-0560">Oxidoreductase</keyword>
<proteinExistence type="inferred from homology"/>
<dbReference type="PROSITE" id="PS51387">
    <property type="entry name" value="FAD_PCMH"/>
    <property type="match status" value="1"/>
</dbReference>
<dbReference type="SUPFAM" id="SSF55103">
    <property type="entry name" value="FAD-linked oxidases, C-terminal domain"/>
    <property type="match status" value="1"/>
</dbReference>
<dbReference type="PANTHER" id="PTHR42934">
    <property type="entry name" value="GLYCOLATE OXIDASE SUBUNIT GLCD"/>
    <property type="match status" value="1"/>
</dbReference>
<dbReference type="Gene3D" id="1.10.45.10">
    <property type="entry name" value="Vanillyl-alcohol Oxidase, Chain A, domain 4"/>
    <property type="match status" value="1"/>
</dbReference>
<sequence>MLKKTSRFSSSAPRNDLSFHTSLTLSATHIAQLGKLFPPDRVYTDPVDCYAYAYDNTRKVFPPDAVVFPLSALEVQAAVKFCNETRIPLVPRGRGTGTSGGSLPESGGIALSLERMVGVTKVDPANRVLVAEPGVINQTVQDIARTHGFFWPPDPSSAAFSSIGGNLATSAGGPRAVKYGTTRDHVLGVKAVTGKGEVIRTGCYTTKGVVGYDLTRLLIGSEGTLAVITEATLKLTPLPQALGGVTAYYGDLAGCTDAIVRVMTLPQTPSALEFLDAGSLNLIRSRFPGMLPADAHAMLMIEVDGTEHSVAESRDAVLKACGGNGLIQATPTTDAATLWRARKTLSPLLRDIAPKKINEDVVVPVSTLPEFLLGLTRLSAKHRLSNVNFGHAGNGNIHVNLLVNPESADEMQRAEMCLNEIFDLVIELNGTLSGEHGVGSEKRAYIGKEIDPVTMELMKEIKRVFDPNNILNPGKLFP</sequence>
<evidence type="ECO:0000313" key="7">
    <source>
        <dbReference type="EMBL" id="SEO12686.1"/>
    </source>
</evidence>
<dbReference type="Gene3D" id="3.30.70.2190">
    <property type="match status" value="1"/>
</dbReference>
<feature type="domain" description="FAD-binding PCMH-type" evidence="6">
    <location>
        <begin position="59"/>
        <end position="238"/>
    </location>
</feature>
<dbReference type="InterPro" id="IPR016164">
    <property type="entry name" value="FAD-linked_Oxase-like_C"/>
</dbReference>
<dbReference type="Pfam" id="PF02913">
    <property type="entry name" value="FAD-oxidase_C"/>
    <property type="match status" value="1"/>
</dbReference>
<protein>
    <submittedName>
        <fullName evidence="7">D-lactate dehydrogenase</fullName>
    </submittedName>
</protein>